<keyword evidence="2" id="KW-1185">Reference proteome</keyword>
<dbReference type="EMBL" id="JASCZI010211850">
    <property type="protein sequence ID" value="MED6197119.1"/>
    <property type="molecule type" value="Genomic_DNA"/>
</dbReference>
<protein>
    <submittedName>
        <fullName evidence="1">Uncharacterized protein</fullName>
    </submittedName>
</protein>
<reference evidence="1 2" key="1">
    <citation type="journal article" date="2023" name="Plants (Basel)">
        <title>Bridging the Gap: Combining Genomics and Transcriptomics Approaches to Understand Stylosanthes scabra, an Orphan Legume from the Brazilian Caatinga.</title>
        <authorList>
            <person name="Ferreira-Neto J.R.C."/>
            <person name="da Silva M.D."/>
            <person name="Binneck E."/>
            <person name="de Melo N.F."/>
            <person name="da Silva R.H."/>
            <person name="de Melo A.L.T.M."/>
            <person name="Pandolfi V."/>
            <person name="Bustamante F.O."/>
            <person name="Brasileiro-Vidal A.C."/>
            <person name="Benko-Iseppon A.M."/>
        </authorList>
    </citation>
    <scope>NUCLEOTIDE SEQUENCE [LARGE SCALE GENOMIC DNA]</scope>
    <source>
        <tissue evidence="1">Leaves</tissue>
    </source>
</reference>
<evidence type="ECO:0000313" key="1">
    <source>
        <dbReference type="EMBL" id="MED6197119.1"/>
    </source>
</evidence>
<name>A0ABU6XGC1_9FABA</name>
<proteinExistence type="predicted"/>
<gene>
    <name evidence="1" type="ORF">PIB30_053696</name>
</gene>
<accession>A0ABU6XGC1</accession>
<evidence type="ECO:0000313" key="2">
    <source>
        <dbReference type="Proteomes" id="UP001341840"/>
    </source>
</evidence>
<comment type="caution">
    <text evidence="1">The sequence shown here is derived from an EMBL/GenBank/DDBJ whole genome shotgun (WGS) entry which is preliminary data.</text>
</comment>
<dbReference type="Proteomes" id="UP001341840">
    <property type="component" value="Unassembled WGS sequence"/>
</dbReference>
<organism evidence="1 2">
    <name type="scientific">Stylosanthes scabra</name>
    <dbReference type="NCBI Taxonomy" id="79078"/>
    <lineage>
        <taxon>Eukaryota</taxon>
        <taxon>Viridiplantae</taxon>
        <taxon>Streptophyta</taxon>
        <taxon>Embryophyta</taxon>
        <taxon>Tracheophyta</taxon>
        <taxon>Spermatophyta</taxon>
        <taxon>Magnoliopsida</taxon>
        <taxon>eudicotyledons</taxon>
        <taxon>Gunneridae</taxon>
        <taxon>Pentapetalae</taxon>
        <taxon>rosids</taxon>
        <taxon>fabids</taxon>
        <taxon>Fabales</taxon>
        <taxon>Fabaceae</taxon>
        <taxon>Papilionoideae</taxon>
        <taxon>50 kb inversion clade</taxon>
        <taxon>dalbergioids sensu lato</taxon>
        <taxon>Dalbergieae</taxon>
        <taxon>Pterocarpus clade</taxon>
        <taxon>Stylosanthes</taxon>
    </lineage>
</organism>
<sequence>MPCINIYESPSPFVTSFFISNKCRIFPGVVSPFRKHPVRVTVPNSTAKSDRRTFTLNLPRNTVDEPIWVTEKPC</sequence>